<dbReference type="Proteomes" id="UP001595764">
    <property type="component" value="Unassembled WGS sequence"/>
</dbReference>
<gene>
    <name evidence="1" type="ORF">ACFORO_19215</name>
</gene>
<name>A0ABV7QG62_9PSEU</name>
<sequence>MDSRDWHALPGPTWYRPAEAAAAAGDLDQPASPDDAASAVRRLAAAVVNDHAGTLYPAAVPAARVLLAVVRDLPGKPRGAVLNTLLDWWGCFVPEPGYDRYRGHDGEPVDLIEAIERQIRGAAGTLRTLACSDGDAGKMAEDLLAHLEAGSWSDLVADD</sequence>
<reference evidence="2" key="1">
    <citation type="journal article" date="2019" name="Int. J. Syst. Evol. Microbiol.">
        <title>The Global Catalogue of Microorganisms (GCM) 10K type strain sequencing project: providing services to taxonomists for standard genome sequencing and annotation.</title>
        <authorList>
            <consortium name="The Broad Institute Genomics Platform"/>
            <consortium name="The Broad Institute Genome Sequencing Center for Infectious Disease"/>
            <person name="Wu L."/>
            <person name="Ma J."/>
        </authorList>
    </citation>
    <scope>NUCLEOTIDE SEQUENCE [LARGE SCALE GENOMIC DNA]</scope>
    <source>
        <strain evidence="2">CGMCC 4.7682</strain>
    </source>
</reference>
<evidence type="ECO:0000313" key="1">
    <source>
        <dbReference type="EMBL" id="MFC3512311.1"/>
    </source>
</evidence>
<protein>
    <submittedName>
        <fullName evidence="1">Uncharacterized protein</fullName>
    </submittedName>
</protein>
<dbReference type="RefSeq" id="WP_377870839.1">
    <property type="nucleotide sequence ID" value="NZ_JBHMAY010000025.1"/>
</dbReference>
<keyword evidence="2" id="KW-1185">Reference proteome</keyword>
<dbReference type="EMBL" id="JBHRWI010000022">
    <property type="protein sequence ID" value="MFC3512311.1"/>
    <property type="molecule type" value="Genomic_DNA"/>
</dbReference>
<comment type="caution">
    <text evidence="1">The sequence shown here is derived from an EMBL/GenBank/DDBJ whole genome shotgun (WGS) entry which is preliminary data.</text>
</comment>
<evidence type="ECO:0000313" key="2">
    <source>
        <dbReference type="Proteomes" id="UP001595764"/>
    </source>
</evidence>
<accession>A0ABV7QG62</accession>
<proteinExistence type="predicted"/>
<organism evidence="1 2">
    <name type="scientific">Amycolatopsis halotolerans</name>
    <dbReference type="NCBI Taxonomy" id="330083"/>
    <lineage>
        <taxon>Bacteria</taxon>
        <taxon>Bacillati</taxon>
        <taxon>Actinomycetota</taxon>
        <taxon>Actinomycetes</taxon>
        <taxon>Pseudonocardiales</taxon>
        <taxon>Pseudonocardiaceae</taxon>
        <taxon>Amycolatopsis</taxon>
    </lineage>
</organism>